<dbReference type="SUPFAM" id="SSF56796">
    <property type="entry name" value="Dehydroquinate synthase-like"/>
    <property type="match status" value="1"/>
</dbReference>
<keyword evidence="4" id="KW-0520">NAD</keyword>
<dbReference type="Pfam" id="PF24621">
    <property type="entry name" value="DHQS_C"/>
    <property type="match status" value="1"/>
</dbReference>
<proteinExistence type="predicted"/>
<keyword evidence="13" id="KW-1185">Reference proteome</keyword>
<evidence type="ECO:0000259" key="10">
    <source>
        <dbReference type="Pfam" id="PF01761"/>
    </source>
</evidence>
<dbReference type="InterPro" id="IPR035872">
    <property type="entry name" value="EEVS-like"/>
</dbReference>
<keyword evidence="3" id="KW-0547">Nucleotide-binding</keyword>
<comment type="caution">
    <text evidence="12">The sequence shown here is derived from an EMBL/GenBank/DDBJ whole genome shotgun (WGS) entry which is preliminary data.</text>
</comment>
<evidence type="ECO:0000256" key="4">
    <source>
        <dbReference type="ARBA" id="ARBA00023027"/>
    </source>
</evidence>
<keyword evidence="9" id="KW-0472">Membrane</keyword>
<keyword evidence="9" id="KW-1133">Transmembrane helix</keyword>
<keyword evidence="5" id="KW-0456">Lyase</keyword>
<evidence type="ECO:0000256" key="7">
    <source>
        <dbReference type="ARBA" id="ARBA00024060"/>
    </source>
</evidence>
<evidence type="ECO:0000313" key="12">
    <source>
        <dbReference type="EMBL" id="MDC2959327.1"/>
    </source>
</evidence>
<dbReference type="InterPro" id="IPR050071">
    <property type="entry name" value="Dehydroquinate_synthase"/>
</dbReference>
<comment type="cofactor">
    <cofactor evidence="1">
        <name>NAD(+)</name>
        <dbReference type="ChEBI" id="CHEBI:57540"/>
    </cofactor>
</comment>
<dbReference type="PANTHER" id="PTHR43622">
    <property type="entry name" value="3-DEHYDROQUINATE SYNTHASE"/>
    <property type="match status" value="1"/>
</dbReference>
<name>A0ABT5G3Y5_9ACTN</name>
<dbReference type="InterPro" id="IPR030960">
    <property type="entry name" value="DHQS/DOIS_N"/>
</dbReference>
<gene>
    <name evidence="12" type="ORF">PO587_33350</name>
</gene>
<dbReference type="CDD" id="cd08199">
    <property type="entry name" value="EEVS"/>
    <property type="match status" value="1"/>
</dbReference>
<dbReference type="Gene3D" id="3.40.50.1970">
    <property type="match status" value="1"/>
</dbReference>
<dbReference type="EMBL" id="JAQOSK010000016">
    <property type="protein sequence ID" value="MDC2959327.1"/>
    <property type="molecule type" value="Genomic_DNA"/>
</dbReference>
<dbReference type="RefSeq" id="WP_200701729.1">
    <property type="nucleotide sequence ID" value="NZ_JAQOSK010000016.1"/>
</dbReference>
<evidence type="ECO:0000259" key="11">
    <source>
        <dbReference type="Pfam" id="PF24621"/>
    </source>
</evidence>
<evidence type="ECO:0000256" key="3">
    <source>
        <dbReference type="ARBA" id="ARBA00022741"/>
    </source>
</evidence>
<keyword evidence="9" id="KW-0812">Transmembrane</keyword>
<keyword evidence="2" id="KW-0479">Metal-binding</keyword>
<evidence type="ECO:0000313" key="13">
    <source>
        <dbReference type="Proteomes" id="UP001221328"/>
    </source>
</evidence>
<feature type="domain" description="3-dehydroquinate synthase C-terminal" evidence="11">
    <location>
        <begin position="207"/>
        <end position="370"/>
    </location>
</feature>
<comment type="catalytic activity">
    <reaction evidence="6">
        <text>D-sedoheptulose 7-phosphate = 2-epi-5-epi-valiolone + phosphate</text>
        <dbReference type="Rhea" id="RHEA:44184"/>
        <dbReference type="ChEBI" id="CHEBI:43474"/>
        <dbReference type="ChEBI" id="CHEBI:57483"/>
        <dbReference type="ChEBI" id="CHEBI:84187"/>
        <dbReference type="EC" id="4.2.3.152"/>
    </reaction>
</comment>
<dbReference type="EC" id="4.2.3.152" evidence="7"/>
<evidence type="ECO:0000256" key="1">
    <source>
        <dbReference type="ARBA" id="ARBA00001911"/>
    </source>
</evidence>
<dbReference type="Proteomes" id="UP001221328">
    <property type="component" value="Unassembled WGS sequence"/>
</dbReference>
<reference evidence="12 13" key="1">
    <citation type="journal article" date="2015" name="Int. J. Syst. Evol. Microbiol.">
        <title>Streptomyces gilvifuscus sp. nov., an actinomycete that produces antibacterial compounds isolated from soil.</title>
        <authorList>
            <person name="Nguyen T.M."/>
            <person name="Kim J."/>
        </authorList>
    </citation>
    <scope>NUCLEOTIDE SEQUENCE [LARGE SCALE GENOMIC DNA]</scope>
    <source>
        <strain evidence="12 13">T113</strain>
    </source>
</reference>
<protein>
    <recommendedName>
        <fullName evidence="8">2-epi-5-epi-valiolone synthase</fullName>
        <ecNumber evidence="7">4.2.3.152</ecNumber>
    </recommendedName>
</protein>
<accession>A0ABT5G3Y5</accession>
<evidence type="ECO:0000256" key="8">
    <source>
        <dbReference type="ARBA" id="ARBA00024092"/>
    </source>
</evidence>
<dbReference type="Gene3D" id="1.20.1090.10">
    <property type="entry name" value="Dehydroquinate synthase-like - alpha domain"/>
    <property type="match status" value="1"/>
</dbReference>
<dbReference type="InterPro" id="IPR056179">
    <property type="entry name" value="DHQS_C"/>
</dbReference>
<organism evidence="12 13">
    <name type="scientific">Streptomyces gilvifuscus</name>
    <dbReference type="NCBI Taxonomy" id="1550617"/>
    <lineage>
        <taxon>Bacteria</taxon>
        <taxon>Bacillati</taxon>
        <taxon>Actinomycetota</taxon>
        <taxon>Actinomycetes</taxon>
        <taxon>Kitasatosporales</taxon>
        <taxon>Streptomycetaceae</taxon>
        <taxon>Streptomyces</taxon>
    </lineage>
</organism>
<feature type="transmembrane region" description="Helical" evidence="9">
    <location>
        <begin position="125"/>
        <end position="144"/>
    </location>
</feature>
<feature type="domain" description="3-dehydroquinate synthase N-terminal" evidence="10">
    <location>
        <begin position="92"/>
        <end position="205"/>
    </location>
</feature>
<evidence type="ECO:0000256" key="2">
    <source>
        <dbReference type="ARBA" id="ARBA00022723"/>
    </source>
</evidence>
<evidence type="ECO:0000256" key="9">
    <source>
        <dbReference type="SAM" id="Phobius"/>
    </source>
</evidence>
<dbReference type="PANTHER" id="PTHR43622:SF3">
    <property type="entry name" value="2-EPI-5-EPI-VALIOLONE SYNTHASE"/>
    <property type="match status" value="1"/>
</dbReference>
<sequence>MQQNTQTTRGNDGLFAVGSPVTHWSVQTSNPVQYEIRASENLLDPLNPTILEDAVGTTGLRRFVVTDTVVDSLYGERIRAYFTHHGVEHRVLVLDDGESHKSMDAVLRVAKAMDDFGIDRRREPVIAIGGGVLMDIVGFAASLYRRSTPFIRIPTTLIGLVDAGVGAKTGVNHNGHKNRLGTYFPADRTLLDRTFLTTLDDRHISNGLAEILKIALIKDARLFDLLEQHGTGLLRDKLQSPAAGIGLTPADAPVGQRLAARGLHLDPATEVVERAIHGMLEELQPNLWEKVLERVVDYGHTFSPTIEMNALPALLHGEAVAVDMALTTVMAERRGLVSAYQRERILGVMNRLALPAWHPQCTPDVLVPALRDTVRHRDGQQRLPLPVGIGSAVFVNDVTEAELAAAAQQLAEVSVGANR</sequence>
<evidence type="ECO:0000256" key="5">
    <source>
        <dbReference type="ARBA" id="ARBA00023239"/>
    </source>
</evidence>
<evidence type="ECO:0000256" key="6">
    <source>
        <dbReference type="ARBA" id="ARBA00023993"/>
    </source>
</evidence>
<dbReference type="Pfam" id="PF01761">
    <property type="entry name" value="DHQ_synthase"/>
    <property type="match status" value="1"/>
</dbReference>